<organism evidence="5 6">
    <name type="scientific">Dongia mobilis</name>
    <dbReference type="NCBI Taxonomy" id="578943"/>
    <lineage>
        <taxon>Bacteria</taxon>
        <taxon>Pseudomonadati</taxon>
        <taxon>Pseudomonadota</taxon>
        <taxon>Alphaproteobacteria</taxon>
        <taxon>Rhodospirillales</taxon>
        <taxon>Dongiaceae</taxon>
        <taxon>Dongia</taxon>
    </lineage>
</organism>
<dbReference type="PANTHER" id="PTHR47062:SF1">
    <property type="entry name" value="SMALL HEAT SHOCK PROTEIN IBPA"/>
    <property type="match status" value="1"/>
</dbReference>
<dbReference type="Pfam" id="PF00011">
    <property type="entry name" value="HSP20"/>
    <property type="match status" value="1"/>
</dbReference>
<dbReference type="OrthoDB" id="9810618at2"/>
<evidence type="ECO:0000313" key="5">
    <source>
        <dbReference type="EMBL" id="TDQ84232.1"/>
    </source>
</evidence>
<keyword evidence="6" id="KW-1185">Reference proteome</keyword>
<dbReference type="Proteomes" id="UP000295783">
    <property type="component" value="Unassembled WGS sequence"/>
</dbReference>
<evidence type="ECO:0000313" key="6">
    <source>
        <dbReference type="Proteomes" id="UP000295783"/>
    </source>
</evidence>
<protein>
    <submittedName>
        <fullName evidence="5">Molecular chaperone IbpA</fullName>
    </submittedName>
</protein>
<sequence length="153" mass="17200">MRNLDLSPLFRSSIGYDRLSRLMDAALRTDESQLSYPPYNIEQDGEDSYRITMAVAGFAEADLTITAQENQLVVAGKPAKDEKPRNFLHRGIAGRAFERRFELADHIRVVGAELVNGLLHVDLKREVPEAMKPRTIKIEAAKPQPRVIENEAA</sequence>
<comment type="similarity">
    <text evidence="2 3">Belongs to the small heat shock protein (HSP20) family.</text>
</comment>
<dbReference type="Gene3D" id="2.60.40.790">
    <property type="match status" value="1"/>
</dbReference>
<dbReference type="InterPro" id="IPR008978">
    <property type="entry name" value="HSP20-like_chaperone"/>
</dbReference>
<name>A0A4R6WRK2_9PROT</name>
<reference evidence="5 6" key="1">
    <citation type="submission" date="2019-03" db="EMBL/GenBank/DDBJ databases">
        <title>Genomic Encyclopedia of Type Strains, Phase III (KMG-III): the genomes of soil and plant-associated and newly described type strains.</title>
        <authorList>
            <person name="Whitman W."/>
        </authorList>
    </citation>
    <scope>NUCLEOTIDE SEQUENCE [LARGE SCALE GENOMIC DNA]</scope>
    <source>
        <strain evidence="5 6">CGMCC 1.7660</strain>
    </source>
</reference>
<dbReference type="AlphaFoldDB" id="A0A4R6WRK2"/>
<feature type="domain" description="SHSP" evidence="4">
    <location>
        <begin position="30"/>
        <end position="141"/>
    </location>
</feature>
<comment type="caution">
    <text evidence="5">The sequence shown here is derived from an EMBL/GenBank/DDBJ whole genome shotgun (WGS) entry which is preliminary data.</text>
</comment>
<accession>A0A4R6WRK2</accession>
<evidence type="ECO:0000256" key="2">
    <source>
        <dbReference type="PROSITE-ProRule" id="PRU00285"/>
    </source>
</evidence>
<dbReference type="InterPro" id="IPR037913">
    <property type="entry name" value="ACD_IbpA/B"/>
</dbReference>
<keyword evidence="1" id="KW-0346">Stress response</keyword>
<dbReference type="InterPro" id="IPR002068">
    <property type="entry name" value="A-crystallin/Hsp20_dom"/>
</dbReference>
<dbReference type="EMBL" id="SNYW01000006">
    <property type="protein sequence ID" value="TDQ84232.1"/>
    <property type="molecule type" value="Genomic_DNA"/>
</dbReference>
<dbReference type="RefSeq" id="WP_133612273.1">
    <property type="nucleotide sequence ID" value="NZ_SNYW01000006.1"/>
</dbReference>
<evidence type="ECO:0000256" key="1">
    <source>
        <dbReference type="ARBA" id="ARBA00023016"/>
    </source>
</evidence>
<gene>
    <name evidence="5" type="ORF">A8950_0780</name>
</gene>
<dbReference type="CDD" id="cd06470">
    <property type="entry name" value="ACD_IbpA-B_like"/>
    <property type="match status" value="1"/>
</dbReference>
<evidence type="ECO:0000256" key="3">
    <source>
        <dbReference type="RuleBase" id="RU003616"/>
    </source>
</evidence>
<dbReference type="PROSITE" id="PS01031">
    <property type="entry name" value="SHSP"/>
    <property type="match status" value="1"/>
</dbReference>
<dbReference type="PANTHER" id="PTHR47062">
    <property type="match status" value="1"/>
</dbReference>
<evidence type="ECO:0000259" key="4">
    <source>
        <dbReference type="PROSITE" id="PS01031"/>
    </source>
</evidence>
<proteinExistence type="inferred from homology"/>
<dbReference type="SUPFAM" id="SSF49764">
    <property type="entry name" value="HSP20-like chaperones"/>
    <property type="match status" value="1"/>
</dbReference>